<dbReference type="InterPro" id="IPR026442">
    <property type="entry name" value="IPTL_CTERM"/>
</dbReference>
<reference evidence="4 5" key="1">
    <citation type="submission" date="2024-06" db="EMBL/GenBank/DDBJ databases">
        <title>Sorghum-associated microbial communities from plants grown in Nebraska, USA.</title>
        <authorList>
            <person name="Schachtman D."/>
        </authorList>
    </citation>
    <scope>NUCLEOTIDE SEQUENCE [LARGE SCALE GENOMIC DNA]</scope>
    <source>
        <strain evidence="4 5">2709</strain>
    </source>
</reference>
<dbReference type="Proteomes" id="UP001549320">
    <property type="component" value="Unassembled WGS sequence"/>
</dbReference>
<comment type="caution">
    <text evidence="4">The sequence shown here is derived from an EMBL/GenBank/DDBJ whole genome shotgun (WGS) entry which is preliminary data.</text>
</comment>
<evidence type="ECO:0000259" key="3">
    <source>
        <dbReference type="Pfam" id="PF18203"/>
    </source>
</evidence>
<feature type="chain" id="PRO_5047104573" description="IPTL-CTERM protein sorting domain-containing protein" evidence="2">
    <location>
        <begin position="29"/>
        <end position="182"/>
    </location>
</feature>
<sequence length="182" mass="18916">MSSRFPKTHAARTVVAATLLIASSAVWAGIAPPVIEYGPAPVSTAVPTLGEWTMVLLALLVSVVAYRALRGRVNGRLLSNLALVGGALAATVAGHGLIGKAEAIVETPTEVNLMSAGGGSVDAPYWSRLSNTSGVPLQIKAITPKSWTELTPPPSEWPRCKVGTVVMPNAKCDTRFTYAAPT</sequence>
<evidence type="ECO:0000256" key="2">
    <source>
        <dbReference type="SAM" id="SignalP"/>
    </source>
</evidence>
<organism evidence="4 5">
    <name type="scientific">Ottowia thiooxydans</name>
    <dbReference type="NCBI Taxonomy" id="219182"/>
    <lineage>
        <taxon>Bacteria</taxon>
        <taxon>Pseudomonadati</taxon>
        <taxon>Pseudomonadota</taxon>
        <taxon>Betaproteobacteria</taxon>
        <taxon>Burkholderiales</taxon>
        <taxon>Comamonadaceae</taxon>
        <taxon>Ottowia</taxon>
    </lineage>
</organism>
<dbReference type="RefSeq" id="WP_354446941.1">
    <property type="nucleotide sequence ID" value="NZ_JBEPSH010000008.1"/>
</dbReference>
<evidence type="ECO:0000256" key="1">
    <source>
        <dbReference type="SAM" id="Phobius"/>
    </source>
</evidence>
<proteinExistence type="predicted"/>
<feature type="transmembrane region" description="Helical" evidence="1">
    <location>
        <begin position="52"/>
        <end position="69"/>
    </location>
</feature>
<keyword evidence="5" id="KW-1185">Reference proteome</keyword>
<accession>A0ABV2QDM4</accession>
<feature type="domain" description="IPTL-CTERM protein sorting" evidence="3">
    <location>
        <begin position="44"/>
        <end position="70"/>
    </location>
</feature>
<name>A0ABV2QDM4_9BURK</name>
<protein>
    <recommendedName>
        <fullName evidence="3">IPTL-CTERM protein sorting domain-containing protein</fullName>
    </recommendedName>
</protein>
<dbReference type="NCBIfam" id="TIGR04174">
    <property type="entry name" value="IPTL_CTERM"/>
    <property type="match status" value="1"/>
</dbReference>
<keyword evidence="1" id="KW-0472">Membrane</keyword>
<feature type="signal peptide" evidence="2">
    <location>
        <begin position="1"/>
        <end position="28"/>
    </location>
</feature>
<feature type="transmembrane region" description="Helical" evidence="1">
    <location>
        <begin position="81"/>
        <end position="98"/>
    </location>
</feature>
<dbReference type="Pfam" id="PF18203">
    <property type="entry name" value="IPTL-CTERM"/>
    <property type="match status" value="1"/>
</dbReference>
<evidence type="ECO:0000313" key="5">
    <source>
        <dbReference type="Proteomes" id="UP001549320"/>
    </source>
</evidence>
<gene>
    <name evidence="4" type="ORF">ABIE13_004259</name>
</gene>
<evidence type="ECO:0000313" key="4">
    <source>
        <dbReference type="EMBL" id="MET4579136.1"/>
    </source>
</evidence>
<dbReference type="NCBIfam" id="NF033207">
    <property type="entry name" value="midcut_by_XrtH"/>
    <property type="match status" value="1"/>
</dbReference>
<keyword evidence="1" id="KW-0812">Transmembrane</keyword>
<keyword evidence="1" id="KW-1133">Transmembrane helix</keyword>
<dbReference type="EMBL" id="JBEPSH010000008">
    <property type="protein sequence ID" value="MET4579136.1"/>
    <property type="molecule type" value="Genomic_DNA"/>
</dbReference>
<keyword evidence="2" id="KW-0732">Signal</keyword>